<reference evidence="2 3" key="1">
    <citation type="submission" date="2015-09" db="EMBL/GenBank/DDBJ databases">
        <authorList>
            <consortium name="Pathogen Informatics"/>
        </authorList>
    </citation>
    <scope>NUCLEOTIDE SEQUENCE [LARGE SCALE GENOMIC DNA]</scope>
    <source>
        <strain evidence="2 3">2789STDY5608887</strain>
    </source>
</reference>
<dbReference type="AlphaFoldDB" id="A0A173VPZ6"/>
<evidence type="ECO:0000259" key="1">
    <source>
        <dbReference type="SMART" id="SM00642"/>
    </source>
</evidence>
<dbReference type="GO" id="GO:0051060">
    <property type="term" value="F:pullulanase activity"/>
    <property type="evidence" value="ECO:0007669"/>
    <property type="project" value="UniProtKB-EC"/>
</dbReference>
<evidence type="ECO:0000313" key="2">
    <source>
        <dbReference type="EMBL" id="CUN28215.1"/>
    </source>
</evidence>
<dbReference type="CDD" id="cd11341">
    <property type="entry name" value="AmyAc_Pullulanase_LD-like"/>
    <property type="match status" value="1"/>
</dbReference>
<name>A0A173VPZ6_9FIRM</name>
<gene>
    <name evidence="2" type="primary">pulA</name>
    <name evidence="2" type="ORF">ERS852444_03138</name>
</gene>
<organism evidence="2 3">
    <name type="scientific">Roseburia inulinivorans</name>
    <dbReference type="NCBI Taxonomy" id="360807"/>
    <lineage>
        <taxon>Bacteria</taxon>
        <taxon>Bacillati</taxon>
        <taxon>Bacillota</taxon>
        <taxon>Clostridia</taxon>
        <taxon>Lachnospirales</taxon>
        <taxon>Lachnospiraceae</taxon>
        <taxon>Roseburia</taxon>
    </lineage>
</organism>
<feature type="domain" description="Glycosyl hydrolase family 13 catalytic" evidence="1">
    <location>
        <begin position="23"/>
        <end position="370"/>
    </location>
</feature>
<dbReference type="EMBL" id="CYXX01000033">
    <property type="protein sequence ID" value="CUN28215.1"/>
    <property type="molecule type" value="Genomic_DNA"/>
</dbReference>
<proteinExistence type="predicted"/>
<protein>
    <submittedName>
        <fullName evidence="2">Pullulanase</fullName>
        <ecNumber evidence="2">3.2.1.41</ecNumber>
    </submittedName>
</protein>
<dbReference type="RefSeq" id="WP_242854061.1">
    <property type="nucleotide sequence ID" value="NZ_CYXX01000033.1"/>
</dbReference>
<dbReference type="SMART" id="SM00642">
    <property type="entry name" value="Aamy"/>
    <property type="match status" value="1"/>
</dbReference>
<dbReference type="EC" id="3.2.1.41" evidence="2"/>
<dbReference type="InterPro" id="IPR006047">
    <property type="entry name" value="GH13_cat_dom"/>
</dbReference>
<dbReference type="Proteomes" id="UP000095453">
    <property type="component" value="Unassembled WGS sequence"/>
</dbReference>
<dbReference type="GO" id="GO:0005975">
    <property type="term" value="P:carbohydrate metabolic process"/>
    <property type="evidence" value="ECO:0007669"/>
    <property type="project" value="InterPro"/>
</dbReference>
<dbReference type="Pfam" id="PF00128">
    <property type="entry name" value="Alpha-amylase"/>
    <property type="match status" value="1"/>
</dbReference>
<dbReference type="InterPro" id="IPR013780">
    <property type="entry name" value="Glyco_hydro_b"/>
</dbReference>
<keyword evidence="2" id="KW-0378">Hydrolase</keyword>
<dbReference type="InterPro" id="IPR017853">
    <property type="entry name" value="GH"/>
</dbReference>
<keyword evidence="2" id="KW-0326">Glycosidase</keyword>
<accession>A0A173VPZ6</accession>
<dbReference type="InterPro" id="IPR049117">
    <property type="entry name" value="pulA_all-beta"/>
</dbReference>
<dbReference type="Gene3D" id="2.60.40.1180">
    <property type="entry name" value="Golgi alpha-mannosidase II"/>
    <property type="match status" value="1"/>
</dbReference>
<dbReference type="SUPFAM" id="SSF51445">
    <property type="entry name" value="(Trans)glycosidases"/>
    <property type="match status" value="1"/>
</dbReference>
<sequence length="470" mass="51934">MPIETKRYMILLEGNEYPIIMPNIYSTEKFEKEFTYSGSDLGATYTPENYNVPEGSYSTDPYNGAVRVSEMKQMVKTLHDNQISVIMDVVYNHVYNASDFCVNQIVPGYFSRVDADGKYSNGSDCGNDTASERSMVRKYIVDSVKYWADEYHIDGFRFDLVGLIDTETINEVVTEVHKTHPDVIFYGEGWTMDTAVTKDGYKMTTQPNSTDVPGFAFFSDTLRDALKGHVFYTTRKGYVSGAADLADTVKGCFLGQADDWCTTPSQSINYASCHDNMTLLDRITKSTPGASKEDHIRMNNLSAAIYMTAQGIPFLQAGEEMLRAKIDASGDFVENSYNSPDSVNSIKWDTLEDEAYQNVYNYYKGLIAFRKAHAALRLTNAADVHANITSVDGLDENVLAFRINGGVNGETSDGIFVIFNPNKAETSVALPDGAWDVCVNADHAGTGALTTVADSVSVEPISAMVLVKKK</sequence>
<dbReference type="PANTHER" id="PTHR43002">
    <property type="entry name" value="GLYCOGEN DEBRANCHING ENZYME"/>
    <property type="match status" value="1"/>
</dbReference>
<evidence type="ECO:0000313" key="3">
    <source>
        <dbReference type="Proteomes" id="UP000095453"/>
    </source>
</evidence>
<dbReference type="Gene3D" id="3.20.20.80">
    <property type="entry name" value="Glycosidases"/>
    <property type="match status" value="1"/>
</dbReference>
<dbReference type="Pfam" id="PF21653">
    <property type="entry name" value="pulA_all-beta"/>
    <property type="match status" value="1"/>
</dbReference>